<evidence type="ECO:0000313" key="2">
    <source>
        <dbReference type="Proteomes" id="UP001553843"/>
    </source>
</evidence>
<proteinExistence type="predicted"/>
<name>A0ABV3LQ32_9ACTN</name>
<dbReference type="RefSeq" id="WP_359775360.1">
    <property type="nucleotide sequence ID" value="NZ_JBEYRR010000002.1"/>
</dbReference>
<comment type="caution">
    <text evidence="1">The sequence shown here is derived from an EMBL/GenBank/DDBJ whole genome shotgun (WGS) entry which is preliminary data.</text>
</comment>
<keyword evidence="2" id="KW-1185">Reference proteome</keyword>
<gene>
    <name evidence="1" type="ORF">AB0887_06305</name>
</gene>
<reference evidence="1 2" key="1">
    <citation type="submission" date="2024-06" db="EMBL/GenBank/DDBJ databases">
        <title>The Natural Products Discovery Center: Release of the First 8490 Sequenced Strains for Exploring Actinobacteria Biosynthetic Diversity.</title>
        <authorList>
            <person name="Kalkreuter E."/>
            <person name="Kautsar S.A."/>
            <person name="Yang D."/>
            <person name="Bader C.D."/>
            <person name="Teijaro C.N."/>
            <person name="Fluegel L."/>
            <person name="Davis C.M."/>
            <person name="Simpson J.R."/>
            <person name="Lauterbach L."/>
            <person name="Steele A.D."/>
            <person name="Gui C."/>
            <person name="Meng S."/>
            <person name="Li G."/>
            <person name="Viehrig K."/>
            <person name="Ye F."/>
            <person name="Su P."/>
            <person name="Kiefer A.F."/>
            <person name="Nichols A."/>
            <person name="Cepeda A.J."/>
            <person name="Yan W."/>
            <person name="Fan B."/>
            <person name="Jiang Y."/>
            <person name="Adhikari A."/>
            <person name="Zheng C.-J."/>
            <person name="Schuster L."/>
            <person name="Cowan T.M."/>
            <person name="Smanski M.J."/>
            <person name="Chevrette M.G."/>
            <person name="De Carvalho L.P.S."/>
            <person name="Shen B."/>
        </authorList>
    </citation>
    <scope>NUCLEOTIDE SEQUENCE [LARGE SCALE GENOMIC DNA]</scope>
    <source>
        <strain evidence="1 2">NPDC047833</strain>
    </source>
</reference>
<evidence type="ECO:0000313" key="1">
    <source>
        <dbReference type="EMBL" id="MEW2361574.1"/>
    </source>
</evidence>
<dbReference type="EMBL" id="JBEYRS010000002">
    <property type="protein sequence ID" value="MEW2361574.1"/>
    <property type="molecule type" value="Genomic_DNA"/>
</dbReference>
<accession>A0ABV3LQ32</accession>
<protein>
    <submittedName>
        <fullName evidence="1">Uncharacterized protein</fullName>
    </submittedName>
</protein>
<dbReference type="Proteomes" id="UP001553843">
    <property type="component" value="Unassembled WGS sequence"/>
</dbReference>
<organism evidence="1 2">
    <name type="scientific">Streptomyces huasconensis</name>
    <dbReference type="NCBI Taxonomy" id="1854574"/>
    <lineage>
        <taxon>Bacteria</taxon>
        <taxon>Bacillati</taxon>
        <taxon>Actinomycetota</taxon>
        <taxon>Actinomycetes</taxon>
        <taxon>Kitasatosporales</taxon>
        <taxon>Streptomycetaceae</taxon>
        <taxon>Streptomyces</taxon>
    </lineage>
</organism>
<sequence length="46" mass="4577">MTTTMAAATSGTVTLPLSLSASLSVALPARGQQQAGPDRRPIPALA</sequence>